<evidence type="ECO:0000313" key="3">
    <source>
        <dbReference type="EMBL" id="QYO75455.1"/>
    </source>
</evidence>
<evidence type="ECO:0000256" key="1">
    <source>
        <dbReference type="SAM" id="MobiDB-lite"/>
    </source>
</evidence>
<dbReference type="EMBL" id="CP080590">
    <property type="protein sequence ID" value="QYO75455.1"/>
    <property type="molecule type" value="Genomic_DNA"/>
</dbReference>
<keyword evidence="2" id="KW-0732">Signal</keyword>
<organism evidence="3 4">
    <name type="scientific">Devosia salina</name>
    <dbReference type="NCBI Taxonomy" id="2860336"/>
    <lineage>
        <taxon>Bacteria</taxon>
        <taxon>Pseudomonadati</taxon>
        <taxon>Pseudomonadota</taxon>
        <taxon>Alphaproteobacteria</taxon>
        <taxon>Hyphomicrobiales</taxon>
        <taxon>Devosiaceae</taxon>
        <taxon>Devosia</taxon>
    </lineage>
</organism>
<proteinExistence type="predicted"/>
<protein>
    <submittedName>
        <fullName evidence="3">Uncharacterized protein</fullName>
    </submittedName>
</protein>
<keyword evidence="4" id="KW-1185">Reference proteome</keyword>
<feature type="signal peptide" evidence="2">
    <location>
        <begin position="1"/>
        <end position="23"/>
    </location>
</feature>
<dbReference type="Proteomes" id="UP000825799">
    <property type="component" value="Chromosome"/>
</dbReference>
<evidence type="ECO:0000256" key="2">
    <source>
        <dbReference type="SAM" id="SignalP"/>
    </source>
</evidence>
<sequence>MTIKSALSVVALAAGLVAGPAFAQSSMMIGTQSVAETDVGAVKARCADLKLADETQSLSDDANTDTDDEETADDNVAGDADIEDVPATDSETALQVDLGIITLAECEADGWFDM</sequence>
<gene>
    <name evidence="3" type="ORF">K1X15_12470</name>
</gene>
<reference evidence="3 4" key="1">
    <citation type="submission" date="2021-08" db="EMBL/GenBank/DDBJ databases">
        <title>Devosia salina sp. nov., isolated from the South China Sea sediment.</title>
        <authorList>
            <person name="Zhou Z."/>
        </authorList>
    </citation>
    <scope>NUCLEOTIDE SEQUENCE [LARGE SCALE GENOMIC DNA]</scope>
    <source>
        <strain evidence="3 4">SCS-3</strain>
    </source>
</reference>
<accession>A0ABX8WGN6</accession>
<feature type="region of interest" description="Disordered" evidence="1">
    <location>
        <begin position="54"/>
        <end position="87"/>
    </location>
</feature>
<feature type="compositionally biased region" description="Acidic residues" evidence="1">
    <location>
        <begin position="62"/>
        <end position="73"/>
    </location>
</feature>
<feature type="chain" id="PRO_5045423916" evidence="2">
    <location>
        <begin position="24"/>
        <end position="114"/>
    </location>
</feature>
<name>A0ABX8WGN6_9HYPH</name>
<evidence type="ECO:0000313" key="4">
    <source>
        <dbReference type="Proteomes" id="UP000825799"/>
    </source>
</evidence>
<dbReference type="RefSeq" id="WP_220303951.1">
    <property type="nucleotide sequence ID" value="NZ_CP080590.1"/>
</dbReference>